<evidence type="ECO:0000313" key="6">
    <source>
        <dbReference type="Proteomes" id="UP000598196"/>
    </source>
</evidence>
<dbReference type="OrthoDB" id="9793825at2"/>
<dbReference type="GO" id="GO:0016020">
    <property type="term" value="C:membrane"/>
    <property type="evidence" value="ECO:0007669"/>
    <property type="project" value="TreeGrafter"/>
</dbReference>
<dbReference type="Gene3D" id="3.40.50.720">
    <property type="entry name" value="NAD(P)-binding Rossmann-like Domain"/>
    <property type="match status" value="1"/>
</dbReference>
<feature type="domain" description="Ketoreductase" evidence="4">
    <location>
        <begin position="2"/>
        <end position="173"/>
    </location>
</feature>
<dbReference type="RefSeq" id="WP_146285432.1">
    <property type="nucleotide sequence ID" value="NZ_BMLP01000001.1"/>
</dbReference>
<gene>
    <name evidence="5" type="ORF">GCM10010991_08090</name>
</gene>
<organism evidence="5 6">
    <name type="scientific">Gemmobacter aquaticus</name>
    <dbReference type="NCBI Taxonomy" id="490185"/>
    <lineage>
        <taxon>Bacteria</taxon>
        <taxon>Pseudomonadati</taxon>
        <taxon>Pseudomonadota</taxon>
        <taxon>Alphaproteobacteria</taxon>
        <taxon>Rhodobacterales</taxon>
        <taxon>Paracoccaceae</taxon>
        <taxon>Gemmobacter</taxon>
    </lineage>
</organism>
<dbReference type="EMBL" id="BMLP01000001">
    <property type="protein sequence ID" value="GGO26926.1"/>
    <property type="molecule type" value="Genomic_DNA"/>
</dbReference>
<evidence type="ECO:0000259" key="4">
    <source>
        <dbReference type="SMART" id="SM00822"/>
    </source>
</evidence>
<dbReference type="SUPFAM" id="SSF51735">
    <property type="entry name" value="NAD(P)-binding Rossmann-fold domains"/>
    <property type="match status" value="1"/>
</dbReference>
<dbReference type="GO" id="GO:0016491">
    <property type="term" value="F:oxidoreductase activity"/>
    <property type="evidence" value="ECO:0007669"/>
    <property type="project" value="UniProtKB-KW"/>
</dbReference>
<dbReference type="Proteomes" id="UP000598196">
    <property type="component" value="Unassembled WGS sequence"/>
</dbReference>
<comment type="similarity">
    <text evidence="1 3">Belongs to the short-chain dehydrogenases/reductases (SDR) family.</text>
</comment>
<dbReference type="PANTHER" id="PTHR44196">
    <property type="entry name" value="DEHYDROGENASE/REDUCTASE SDR FAMILY MEMBER 7B"/>
    <property type="match status" value="1"/>
</dbReference>
<evidence type="ECO:0000256" key="1">
    <source>
        <dbReference type="ARBA" id="ARBA00006484"/>
    </source>
</evidence>
<dbReference type="PROSITE" id="PS00061">
    <property type="entry name" value="ADH_SHORT"/>
    <property type="match status" value="1"/>
</dbReference>
<dbReference type="SMART" id="SM00822">
    <property type="entry name" value="PKS_KR"/>
    <property type="match status" value="1"/>
</dbReference>
<sequence length="257" mass="27425">MSTVMITGAGSGIGQALAAEADRHGHDLILVGRRAEPLRDTAGRLSRPARIIDADITTAEGRARICTETDRLDILINNAGQVPAGALADLDDATIAAAIAVNVAAPISLTRDLLPLLTTARGQVVNMGSVFGDIGFPFFTAYSATKFALRGFSEALRREVAPQGIAVTYIAPRATHTPAMDSFHALVGPMAMSADTPEAVARHAWAAIAARRRDSYPPTRERLFVALQRLRPRMIDRALTRLARDPQVIAAARDLTT</sequence>
<comment type="caution">
    <text evidence="5">The sequence shown here is derived from an EMBL/GenBank/DDBJ whole genome shotgun (WGS) entry which is preliminary data.</text>
</comment>
<reference evidence="5 6" key="1">
    <citation type="journal article" date="2014" name="Int. J. Syst. Evol. Microbiol.">
        <title>Complete genome sequence of Corynebacterium casei LMG S-19264T (=DSM 44701T), isolated from a smear-ripened cheese.</title>
        <authorList>
            <consortium name="US DOE Joint Genome Institute (JGI-PGF)"/>
            <person name="Walter F."/>
            <person name="Albersmeier A."/>
            <person name="Kalinowski J."/>
            <person name="Ruckert C."/>
        </authorList>
    </citation>
    <scope>NUCLEOTIDE SEQUENCE [LARGE SCALE GENOMIC DNA]</scope>
    <source>
        <strain evidence="5 6">CGMCC 1.7029</strain>
    </source>
</reference>
<dbReference type="InterPro" id="IPR036291">
    <property type="entry name" value="NAD(P)-bd_dom_sf"/>
</dbReference>
<dbReference type="AlphaFoldDB" id="A0A918DBK9"/>
<dbReference type="InterPro" id="IPR002347">
    <property type="entry name" value="SDR_fam"/>
</dbReference>
<dbReference type="PRINTS" id="PR00080">
    <property type="entry name" value="SDRFAMILY"/>
</dbReference>
<evidence type="ECO:0000256" key="2">
    <source>
        <dbReference type="ARBA" id="ARBA00023002"/>
    </source>
</evidence>
<keyword evidence="6" id="KW-1185">Reference proteome</keyword>
<proteinExistence type="inferred from homology"/>
<dbReference type="PRINTS" id="PR00081">
    <property type="entry name" value="GDHRDH"/>
</dbReference>
<dbReference type="PANTHER" id="PTHR44196:SF1">
    <property type="entry name" value="DEHYDROGENASE_REDUCTASE SDR FAMILY MEMBER 7B"/>
    <property type="match status" value="1"/>
</dbReference>
<dbReference type="InterPro" id="IPR020904">
    <property type="entry name" value="Sc_DH/Rdtase_CS"/>
</dbReference>
<evidence type="ECO:0000313" key="5">
    <source>
        <dbReference type="EMBL" id="GGO26926.1"/>
    </source>
</evidence>
<dbReference type="InterPro" id="IPR057326">
    <property type="entry name" value="KR_dom"/>
</dbReference>
<dbReference type="Pfam" id="PF00106">
    <property type="entry name" value="adh_short"/>
    <property type="match status" value="1"/>
</dbReference>
<accession>A0A918DBK9</accession>
<protein>
    <submittedName>
        <fullName evidence="5">Short chain dehydrogenase</fullName>
    </submittedName>
</protein>
<evidence type="ECO:0000256" key="3">
    <source>
        <dbReference type="RuleBase" id="RU000363"/>
    </source>
</evidence>
<name>A0A918DBK9_9RHOB</name>
<keyword evidence="2" id="KW-0560">Oxidoreductase</keyword>